<dbReference type="Proteomes" id="UP001597076">
    <property type="component" value="Unassembled WGS sequence"/>
</dbReference>
<protein>
    <submittedName>
        <fullName evidence="3">Metal-sulfur cluster assembly factor</fullName>
    </submittedName>
</protein>
<dbReference type="InterPro" id="IPR052339">
    <property type="entry name" value="Fe-S_Maturation_MIP18"/>
</dbReference>
<organism evidence="3 4">
    <name type="scientific">Haloarchaeobius amylolyticus</name>
    <dbReference type="NCBI Taxonomy" id="1198296"/>
    <lineage>
        <taxon>Archaea</taxon>
        <taxon>Methanobacteriati</taxon>
        <taxon>Methanobacteriota</taxon>
        <taxon>Stenosarchaea group</taxon>
        <taxon>Halobacteria</taxon>
        <taxon>Halobacteriales</taxon>
        <taxon>Halorubellaceae</taxon>
        <taxon>Haloarchaeobius</taxon>
    </lineage>
</organism>
<dbReference type="InterPro" id="IPR034904">
    <property type="entry name" value="FSCA_dom_sf"/>
</dbReference>
<name>A0ABD6BB59_9EURY</name>
<dbReference type="PANTHER" id="PTHR42831">
    <property type="entry name" value="FE-S PROTEIN MATURATION AUXILIARY FACTOR YITW"/>
    <property type="match status" value="1"/>
</dbReference>
<evidence type="ECO:0000259" key="2">
    <source>
        <dbReference type="Pfam" id="PF01883"/>
    </source>
</evidence>
<evidence type="ECO:0000313" key="4">
    <source>
        <dbReference type="Proteomes" id="UP001597076"/>
    </source>
</evidence>
<sequence length="158" mass="17660">MSSDTINLEDRVRERLDEVLDPCSTFTERPQSIVELGLVDGVSVDDGDVTVALLPTNQLCLYIPHMTEDIENRVGDVPGVDAVSVETVADKIWTQDRMTEEAYAERQEYFRERVSEHGLSPAYDGEEWVDDVGTAGSTGDNEMRSHTPQSAPDTRNER</sequence>
<dbReference type="RefSeq" id="WP_390283559.1">
    <property type="nucleotide sequence ID" value="NZ_JBHUDI010000001.1"/>
</dbReference>
<dbReference type="AlphaFoldDB" id="A0ABD6BB59"/>
<comment type="caution">
    <text evidence="3">The sequence shown here is derived from an EMBL/GenBank/DDBJ whole genome shotgun (WGS) entry which is preliminary data.</text>
</comment>
<feature type="domain" description="MIP18 family-like" evidence="2">
    <location>
        <begin position="9"/>
        <end position="85"/>
    </location>
</feature>
<feature type="compositionally biased region" description="Polar residues" evidence="1">
    <location>
        <begin position="135"/>
        <end position="158"/>
    </location>
</feature>
<evidence type="ECO:0000256" key="1">
    <source>
        <dbReference type="SAM" id="MobiDB-lite"/>
    </source>
</evidence>
<dbReference type="EMBL" id="JBHUDI010000001">
    <property type="protein sequence ID" value="MFD1562201.1"/>
    <property type="molecule type" value="Genomic_DNA"/>
</dbReference>
<dbReference type="InterPro" id="IPR002744">
    <property type="entry name" value="MIP18-like"/>
</dbReference>
<keyword evidence="4" id="KW-1185">Reference proteome</keyword>
<evidence type="ECO:0000313" key="3">
    <source>
        <dbReference type="EMBL" id="MFD1562201.1"/>
    </source>
</evidence>
<reference evidence="3 4" key="1">
    <citation type="journal article" date="2019" name="Int. J. Syst. Evol. Microbiol.">
        <title>The Global Catalogue of Microorganisms (GCM) 10K type strain sequencing project: providing services to taxonomists for standard genome sequencing and annotation.</title>
        <authorList>
            <consortium name="The Broad Institute Genomics Platform"/>
            <consortium name="The Broad Institute Genome Sequencing Center for Infectious Disease"/>
            <person name="Wu L."/>
            <person name="Ma J."/>
        </authorList>
    </citation>
    <scope>NUCLEOTIDE SEQUENCE [LARGE SCALE GENOMIC DNA]</scope>
    <source>
        <strain evidence="3 4">CGMCC 1.12230</strain>
    </source>
</reference>
<dbReference type="PANTHER" id="PTHR42831:SF1">
    <property type="entry name" value="FE-S PROTEIN MATURATION AUXILIARY FACTOR YITW"/>
    <property type="match status" value="1"/>
</dbReference>
<accession>A0ABD6BB59</accession>
<dbReference type="Pfam" id="PF01883">
    <property type="entry name" value="FeS_assembly_P"/>
    <property type="match status" value="1"/>
</dbReference>
<gene>
    <name evidence="3" type="ORF">ACFR99_01270</name>
</gene>
<proteinExistence type="predicted"/>
<dbReference type="SUPFAM" id="SSF117916">
    <property type="entry name" value="Fe-S cluster assembly (FSCA) domain-like"/>
    <property type="match status" value="1"/>
</dbReference>
<dbReference type="Gene3D" id="3.30.300.130">
    <property type="entry name" value="Fe-S cluster assembly (FSCA)"/>
    <property type="match status" value="1"/>
</dbReference>
<feature type="region of interest" description="Disordered" evidence="1">
    <location>
        <begin position="121"/>
        <end position="158"/>
    </location>
</feature>